<dbReference type="RefSeq" id="WP_133793419.1">
    <property type="nucleotide sequence ID" value="NZ_SOCA01000001.1"/>
</dbReference>
<protein>
    <submittedName>
        <fullName evidence="3">UDP-glucose:(Heptosyl)LPS alpha-1,3-glucosyltransferase</fullName>
    </submittedName>
</protein>
<sequence length="371" mass="41514">MKIALIRRQFAATGGAELYLQRLVASLVAAGHDVHLYAENWEGAPAAVTLHRVNIKAPRALRPARFAEAVAQRMAPVNYDVIFSLERTVSQDVYRAGDGVHKVWLDQRRRYATWWRRPFVGMGAFHSNMMALEKRTFDPAVTRHIIVNSDMVRQEILREFAYPAERIHLVRNGVDVGRFKSGDRTLTRQRFGLAEDDFTLLFVGSGWERKGLHFLLRLMQRLEKTDPQVKLLVVGKGRLRGPAPANVILTGPMPQVENAFAAADLLTFLPIYEPSSNVVPEALAAGLPVITSGFNGAAEWLTEGVNGHILPVPEDTDALEKALRFWMARPQARPVLCEHPLDLETNVRETLRVLEQVAAEKRASIQPSPLG</sequence>
<dbReference type="InterPro" id="IPR028098">
    <property type="entry name" value="Glyco_trans_4-like_N"/>
</dbReference>
<reference evidence="3 4" key="1">
    <citation type="submission" date="2019-03" db="EMBL/GenBank/DDBJ databases">
        <title>Genomic Encyclopedia of Archaeal and Bacterial Type Strains, Phase II (KMG-II): from individual species to whole genera.</title>
        <authorList>
            <person name="Goeker M."/>
        </authorList>
    </citation>
    <scope>NUCLEOTIDE SEQUENCE [LARGE SCALE GENOMIC DNA]</scope>
    <source>
        <strain evidence="3 4">ATCC 25309</strain>
    </source>
</reference>
<dbReference type="OrthoDB" id="9795068at2"/>
<keyword evidence="3" id="KW-0808">Transferase</keyword>
<dbReference type="PANTHER" id="PTHR12526:SF635">
    <property type="entry name" value="GLYCOSYL TRANSFERASE GROUP 1"/>
    <property type="match status" value="1"/>
</dbReference>
<organism evidence="3 4">
    <name type="scientific">Prosthecobacter fusiformis</name>
    <dbReference type="NCBI Taxonomy" id="48464"/>
    <lineage>
        <taxon>Bacteria</taxon>
        <taxon>Pseudomonadati</taxon>
        <taxon>Verrucomicrobiota</taxon>
        <taxon>Verrucomicrobiia</taxon>
        <taxon>Verrucomicrobiales</taxon>
        <taxon>Verrucomicrobiaceae</taxon>
        <taxon>Prosthecobacter</taxon>
    </lineage>
</organism>
<evidence type="ECO:0000313" key="3">
    <source>
        <dbReference type="EMBL" id="TDU81471.1"/>
    </source>
</evidence>
<dbReference type="EMBL" id="SOCA01000001">
    <property type="protein sequence ID" value="TDU81471.1"/>
    <property type="molecule type" value="Genomic_DNA"/>
</dbReference>
<gene>
    <name evidence="3" type="ORF">EI77_00780</name>
</gene>
<dbReference type="AlphaFoldDB" id="A0A4R7SQX5"/>
<name>A0A4R7SQX5_9BACT</name>
<dbReference type="Pfam" id="PF13439">
    <property type="entry name" value="Glyco_transf_4"/>
    <property type="match status" value="1"/>
</dbReference>
<comment type="caution">
    <text evidence="3">The sequence shown here is derived from an EMBL/GenBank/DDBJ whole genome shotgun (WGS) entry which is preliminary data.</text>
</comment>
<dbReference type="InterPro" id="IPR001296">
    <property type="entry name" value="Glyco_trans_1"/>
</dbReference>
<dbReference type="Proteomes" id="UP000295662">
    <property type="component" value="Unassembled WGS sequence"/>
</dbReference>
<feature type="domain" description="Glycosyl transferase family 1" evidence="1">
    <location>
        <begin position="184"/>
        <end position="332"/>
    </location>
</feature>
<feature type="domain" description="Glycosyltransferase subfamily 4-like N-terminal" evidence="2">
    <location>
        <begin position="14"/>
        <end position="177"/>
    </location>
</feature>
<accession>A0A4R7SQX5</accession>
<keyword evidence="4" id="KW-1185">Reference proteome</keyword>
<evidence type="ECO:0000259" key="2">
    <source>
        <dbReference type="Pfam" id="PF13439"/>
    </source>
</evidence>
<dbReference type="SUPFAM" id="SSF53756">
    <property type="entry name" value="UDP-Glycosyltransferase/glycogen phosphorylase"/>
    <property type="match status" value="1"/>
</dbReference>
<dbReference type="Gene3D" id="3.40.50.2000">
    <property type="entry name" value="Glycogen Phosphorylase B"/>
    <property type="match status" value="2"/>
</dbReference>
<dbReference type="PANTHER" id="PTHR12526">
    <property type="entry name" value="GLYCOSYLTRANSFERASE"/>
    <property type="match status" value="1"/>
</dbReference>
<dbReference type="CDD" id="cd03801">
    <property type="entry name" value="GT4_PimA-like"/>
    <property type="match status" value="1"/>
</dbReference>
<dbReference type="GO" id="GO:0016757">
    <property type="term" value="F:glycosyltransferase activity"/>
    <property type="evidence" value="ECO:0007669"/>
    <property type="project" value="InterPro"/>
</dbReference>
<proteinExistence type="predicted"/>
<evidence type="ECO:0000313" key="4">
    <source>
        <dbReference type="Proteomes" id="UP000295662"/>
    </source>
</evidence>
<evidence type="ECO:0000259" key="1">
    <source>
        <dbReference type="Pfam" id="PF00534"/>
    </source>
</evidence>
<dbReference type="Pfam" id="PF00534">
    <property type="entry name" value="Glycos_transf_1"/>
    <property type="match status" value="1"/>
</dbReference>